<evidence type="ECO:0000256" key="1">
    <source>
        <dbReference type="SAM" id="Phobius"/>
    </source>
</evidence>
<dbReference type="InterPro" id="IPR007969">
    <property type="entry name" value="DUF732"/>
</dbReference>
<feature type="domain" description="DUF732" evidence="2">
    <location>
        <begin position="91"/>
        <end position="155"/>
    </location>
</feature>
<proteinExistence type="predicted"/>
<keyword evidence="1" id="KW-0812">Transmembrane</keyword>
<protein>
    <recommendedName>
        <fullName evidence="2">DUF732 domain-containing protein</fullName>
    </recommendedName>
</protein>
<dbReference type="GeneID" id="64766443"/>
<dbReference type="EMBL" id="MG962366">
    <property type="protein sequence ID" value="AVO25115.1"/>
    <property type="molecule type" value="Genomic_DNA"/>
</dbReference>
<accession>A0A2P1JXS1</accession>
<keyword evidence="1" id="KW-1133">Transmembrane helix</keyword>
<dbReference type="Proteomes" id="UP000241290">
    <property type="component" value="Genome"/>
</dbReference>
<organism evidence="3 4">
    <name type="scientific">Rhodococcus phage Finch</name>
    <dbReference type="NCBI Taxonomy" id="2094144"/>
    <lineage>
        <taxon>Viruses</taxon>
        <taxon>Duplodnaviria</taxon>
        <taxon>Heunggongvirae</taxon>
        <taxon>Uroviricota</taxon>
        <taxon>Caudoviricetes</taxon>
        <taxon>Finchvirus</taxon>
        <taxon>Finchvirus finch</taxon>
    </lineage>
</organism>
<keyword evidence="4" id="KW-1185">Reference proteome</keyword>
<dbReference type="Pfam" id="PF05305">
    <property type="entry name" value="DUF732"/>
    <property type="match status" value="1"/>
</dbReference>
<name>A0A2P1JXS1_9CAUD</name>
<gene>
    <name evidence="3" type="primary">190</name>
    <name evidence="3" type="ORF">SEA_FINCH_190</name>
</gene>
<sequence>MSEPYPEPYDPKAHDSFYAGYGFMPPGNHRRKRRAPKLYWTIAGLGLAGLAFAAFKVFSTATPEPQEPVAQAPVVAEAPNIGDAALANLTMTLDADGVAYPTKDAVLVYAQQVCTDWDRQAGFDYVLLGQLVNFDFDPTSAESFIRSSTPTYCPEHLRELPKEK</sequence>
<evidence type="ECO:0000313" key="3">
    <source>
        <dbReference type="EMBL" id="AVO25115.1"/>
    </source>
</evidence>
<feature type="transmembrane region" description="Helical" evidence="1">
    <location>
        <begin position="38"/>
        <end position="58"/>
    </location>
</feature>
<dbReference type="RefSeq" id="YP_010059212.1">
    <property type="nucleotide sequence ID" value="NC_054724.1"/>
</dbReference>
<evidence type="ECO:0000259" key="2">
    <source>
        <dbReference type="Pfam" id="PF05305"/>
    </source>
</evidence>
<dbReference type="KEGG" id="vg:64766443"/>
<keyword evidence="1" id="KW-0472">Membrane</keyword>
<evidence type="ECO:0000313" key="4">
    <source>
        <dbReference type="Proteomes" id="UP000241290"/>
    </source>
</evidence>
<reference evidence="4" key="1">
    <citation type="submission" date="2018-02" db="EMBL/GenBank/DDBJ databases">
        <authorList>
            <person name="Cohen D.B."/>
            <person name="Kent A.D."/>
        </authorList>
    </citation>
    <scope>NUCLEOTIDE SEQUENCE [LARGE SCALE GENOMIC DNA]</scope>
</reference>